<feature type="domain" description="DUF559" evidence="1">
    <location>
        <begin position="52"/>
        <end position="118"/>
    </location>
</feature>
<evidence type="ECO:0000313" key="3">
    <source>
        <dbReference type="Proteomes" id="UP000306272"/>
    </source>
</evidence>
<dbReference type="EMBL" id="VDDB01000005">
    <property type="protein sequence ID" value="TNB98540.1"/>
    <property type="molecule type" value="Genomic_DNA"/>
</dbReference>
<dbReference type="Pfam" id="PF04480">
    <property type="entry name" value="DUF559"/>
    <property type="match status" value="1"/>
</dbReference>
<dbReference type="AlphaFoldDB" id="A0A5C4L2U1"/>
<dbReference type="SUPFAM" id="SSF52980">
    <property type="entry name" value="Restriction endonuclease-like"/>
    <property type="match status" value="1"/>
</dbReference>
<evidence type="ECO:0000259" key="1">
    <source>
        <dbReference type="Pfam" id="PF04480"/>
    </source>
</evidence>
<name>A0A5C4L2U1_PSEJE</name>
<protein>
    <submittedName>
        <fullName evidence="2">DUF559 domain-containing protein</fullName>
    </submittedName>
</protein>
<dbReference type="InterPro" id="IPR011335">
    <property type="entry name" value="Restrct_endonuc-II-like"/>
</dbReference>
<dbReference type="InterPro" id="IPR007569">
    <property type="entry name" value="DUF559"/>
</dbReference>
<proteinExistence type="predicted"/>
<comment type="caution">
    <text evidence="2">The sequence shown here is derived from an EMBL/GenBank/DDBJ whole genome shotgun (WGS) entry which is preliminary data.</text>
</comment>
<keyword evidence="3" id="KW-1185">Reference proteome</keyword>
<organism evidence="2 3">
    <name type="scientific">Pseudomonas jessenii</name>
    <dbReference type="NCBI Taxonomy" id="77298"/>
    <lineage>
        <taxon>Bacteria</taxon>
        <taxon>Pseudomonadati</taxon>
        <taxon>Pseudomonadota</taxon>
        <taxon>Gammaproteobacteria</taxon>
        <taxon>Pseudomonadales</taxon>
        <taxon>Pseudomonadaceae</taxon>
        <taxon>Pseudomonas</taxon>
    </lineage>
</organism>
<reference evidence="2" key="1">
    <citation type="submission" date="2019-06" db="EMBL/GenBank/DDBJ databases">
        <title>Pseudomonas-derived Butenolides : (Bio)synthesis of Styrolides.</title>
        <authorList>
            <person name="Klapper M."/>
            <person name="Chowdhury S."/>
            <person name="Stallforth P."/>
        </authorList>
    </citation>
    <scope>NUCLEOTIDE SEQUENCE [LARGE SCALE GENOMIC DNA]</scope>
    <source>
        <strain evidence="2">EC-S101</strain>
    </source>
</reference>
<accession>A0A5C4L2U1</accession>
<evidence type="ECO:0000313" key="2">
    <source>
        <dbReference type="EMBL" id="TNB98540.1"/>
    </source>
</evidence>
<gene>
    <name evidence="2" type="ORF">FHG55_05710</name>
</gene>
<dbReference type="Gene3D" id="3.40.960.10">
    <property type="entry name" value="VSR Endonuclease"/>
    <property type="match status" value="1"/>
</dbReference>
<sequence>MKHPSHPTDETPPSRYHDRGQSYIEQEFQSAIEDLASAIESEHWFGDTGKHHRYRVDFILKDARLIVELDGHTYHSTKEQLEKDAIRQWYLTRAGYSAIRFTEREINRDVRQCVADVRQIYLERMQRAPAKYRVMYVDYTFVMKQMHLALRFYRDIHPDKTLEPQSIKSIIPHAISWLHEKTFITVFVFCPTEDRKEIDHLNSLVMEYETGEVRFNTLASDWYILDLGEHMEAYAHLFDEFILVADDPVYAAPFRADIPQQLSDRQVGLSTNKYLANGKLLRLGNQETHFVGTDLVQVRWQNVWYALGSSFGLHPYEL</sequence>
<dbReference type="RefSeq" id="WP_139053928.1">
    <property type="nucleotide sequence ID" value="NZ_VDDB01000005.1"/>
</dbReference>
<dbReference type="Proteomes" id="UP000306272">
    <property type="component" value="Unassembled WGS sequence"/>
</dbReference>